<dbReference type="CDD" id="cd14868">
    <property type="entry name" value="uS7_Mitochondria_Fungi"/>
    <property type="match status" value="1"/>
</dbReference>
<protein>
    <recommendedName>
        <fullName evidence="4">Small ribosomal subunit protein uS7 domain-containing protein</fullName>
    </recommendedName>
</protein>
<dbReference type="GO" id="GO:1990904">
    <property type="term" value="C:ribonucleoprotein complex"/>
    <property type="evidence" value="ECO:0007669"/>
    <property type="project" value="UniProtKB-KW"/>
</dbReference>
<reference evidence="5 6" key="1">
    <citation type="journal article" date="2016" name="Proc. Natl. Acad. Sci. U.S.A.">
        <title>Comparative genomics of biotechnologically important yeasts.</title>
        <authorList>
            <person name="Riley R."/>
            <person name="Haridas S."/>
            <person name="Wolfe K.H."/>
            <person name="Lopes M.R."/>
            <person name="Hittinger C.T."/>
            <person name="Goeker M."/>
            <person name="Salamov A.A."/>
            <person name="Wisecaver J.H."/>
            <person name="Long T.M."/>
            <person name="Calvey C.H."/>
            <person name="Aerts A.L."/>
            <person name="Barry K.W."/>
            <person name="Choi C."/>
            <person name="Clum A."/>
            <person name="Coughlan A.Y."/>
            <person name="Deshpande S."/>
            <person name="Douglass A.P."/>
            <person name="Hanson S.J."/>
            <person name="Klenk H.-P."/>
            <person name="LaButti K.M."/>
            <person name="Lapidus A."/>
            <person name="Lindquist E.A."/>
            <person name="Lipzen A.M."/>
            <person name="Meier-Kolthoff J.P."/>
            <person name="Ohm R.A."/>
            <person name="Otillar R.P."/>
            <person name="Pangilinan J.L."/>
            <person name="Peng Y."/>
            <person name="Rokas A."/>
            <person name="Rosa C.A."/>
            <person name="Scheuner C."/>
            <person name="Sibirny A.A."/>
            <person name="Slot J.C."/>
            <person name="Stielow J.B."/>
            <person name="Sun H."/>
            <person name="Kurtzman C.P."/>
            <person name="Blackwell M."/>
            <person name="Grigoriev I.V."/>
            <person name="Jeffries T.W."/>
        </authorList>
    </citation>
    <scope>NUCLEOTIDE SEQUENCE [LARGE SCALE GENOMIC DNA]</scope>
    <source>
        <strain evidence="5 6">NRRL Y-2026</strain>
    </source>
</reference>
<dbReference type="RefSeq" id="XP_019019207.1">
    <property type="nucleotide sequence ID" value="XM_019161028.1"/>
</dbReference>
<dbReference type="InterPro" id="IPR000235">
    <property type="entry name" value="Ribosomal_uS7"/>
</dbReference>
<dbReference type="EMBL" id="KV454002">
    <property type="protein sequence ID" value="ODQ48094.1"/>
    <property type="molecule type" value="Genomic_DNA"/>
</dbReference>
<keyword evidence="3" id="KW-0687">Ribonucleoprotein</keyword>
<dbReference type="STRING" id="763406.A0A1E3NPR0"/>
<dbReference type="Pfam" id="PF00177">
    <property type="entry name" value="Ribosomal_S7"/>
    <property type="match status" value="1"/>
</dbReference>
<keyword evidence="6" id="KW-1185">Reference proteome</keyword>
<dbReference type="AlphaFoldDB" id="A0A1E3NPR0"/>
<organism evidence="5 6">
    <name type="scientific">Pichia membranifaciens NRRL Y-2026</name>
    <dbReference type="NCBI Taxonomy" id="763406"/>
    <lineage>
        <taxon>Eukaryota</taxon>
        <taxon>Fungi</taxon>
        <taxon>Dikarya</taxon>
        <taxon>Ascomycota</taxon>
        <taxon>Saccharomycotina</taxon>
        <taxon>Pichiomycetes</taxon>
        <taxon>Pichiales</taxon>
        <taxon>Pichiaceae</taxon>
        <taxon>Pichia</taxon>
    </lineage>
</organism>
<dbReference type="InterPro" id="IPR036823">
    <property type="entry name" value="Ribosomal_uS7_dom_sf"/>
</dbReference>
<dbReference type="GeneID" id="30177715"/>
<accession>A0A1E3NPR0</accession>
<feature type="domain" description="Small ribosomal subunit protein uS7" evidence="4">
    <location>
        <begin position="646"/>
        <end position="781"/>
    </location>
</feature>
<dbReference type="SUPFAM" id="SSF47973">
    <property type="entry name" value="Ribosomal protein S7"/>
    <property type="match status" value="1"/>
</dbReference>
<evidence type="ECO:0000313" key="5">
    <source>
        <dbReference type="EMBL" id="ODQ48094.1"/>
    </source>
</evidence>
<dbReference type="Gene3D" id="1.10.455.10">
    <property type="entry name" value="Ribosomal protein S7 domain"/>
    <property type="match status" value="1"/>
</dbReference>
<gene>
    <name evidence="5" type="ORF">PICMEDRAFT_15936</name>
</gene>
<dbReference type="GO" id="GO:0006412">
    <property type="term" value="P:translation"/>
    <property type="evidence" value="ECO:0007669"/>
    <property type="project" value="InterPro"/>
</dbReference>
<sequence length="786" mass="88931">MLSRSTALAFKASASSQVKTVAIRQTFVRFNSNESTEQAKATKKQFKKPFFDTYVDFLKSQKLNEQGEFLIERPTRNDYDHSELAKYVKSAITEKDRLIEEKLKALAKENGLKYEDLKNQFDAKVNEKAEIVKAKHAESLSKIEMFVNRLALPVNGPSNLVSELLDGLLPFAENLNEAAGFKFIYEIDPDFAKAFGKNIRLEPTQKTVNEMVEAFKSGPISKITDSQYAELKKLLADKKTTVSPEPVKDTIEEAPVNVSHPPVDGLTILENIFSNLNTYENINISPLMKTVEKIDPEFALLLKSYEGIDSNNDDLLKAKYQEILDYCSNHEKKIYKSFGDSDSAEFALMDEALKQPVPIDLTEIYEVFEFYPDYFASDLFKSIESIDPKFGELLNDLETLPEGKDLEEKNDEIDTYLANKETPIYIAMNDTQSSSFSDLRSILDAEWEKMESTVTADKLVEYVVQNGLDSDGFKLISKIDPEFASLTEELCTEKDNEKAMATYAKIQEYLQEPNSIVGALEDKESLNYQLLADQIFLKSENETDVLSVTETPAENIAQVEPVFERTDSVLENLKKEDQSRLPEDVAKMNEMYDMAIDIIDEIEEELTSNTFIPVSRQVSAKLDKLLGFQPSTEQVTTSEDLKGKSLPKQKDEVLELAVNIIMKDGKKEVARTNLNRALYLLFLETRSNPVEKLKEALDIVAPIVVTKTVKTGFAKNYTVPVPLTQRQRNRMALLWILNSSDSKASNDFAVRLCDEILHVLSGKSSLMDKRVLSHKMAIANRSYLSI</sequence>
<comment type="similarity">
    <text evidence="1">Belongs to the universal ribosomal protein uS7 family.</text>
</comment>
<proteinExistence type="inferred from homology"/>
<dbReference type="GO" id="GO:0005840">
    <property type="term" value="C:ribosome"/>
    <property type="evidence" value="ECO:0007669"/>
    <property type="project" value="UniProtKB-KW"/>
</dbReference>
<dbReference type="PANTHER" id="PTHR11205">
    <property type="entry name" value="RIBOSOMAL PROTEIN S7"/>
    <property type="match status" value="1"/>
</dbReference>
<keyword evidence="2" id="KW-0689">Ribosomal protein</keyword>
<evidence type="ECO:0000256" key="3">
    <source>
        <dbReference type="ARBA" id="ARBA00023274"/>
    </source>
</evidence>
<evidence type="ECO:0000313" key="6">
    <source>
        <dbReference type="Proteomes" id="UP000094455"/>
    </source>
</evidence>
<evidence type="ECO:0000256" key="2">
    <source>
        <dbReference type="ARBA" id="ARBA00022980"/>
    </source>
</evidence>
<dbReference type="OrthoDB" id="9972728at2759"/>
<dbReference type="InterPro" id="IPR047988">
    <property type="entry name" value="Ribosomal_uS7m_fungi"/>
</dbReference>
<name>A0A1E3NPR0_9ASCO</name>
<evidence type="ECO:0000256" key="1">
    <source>
        <dbReference type="ARBA" id="ARBA00007151"/>
    </source>
</evidence>
<dbReference type="Proteomes" id="UP000094455">
    <property type="component" value="Unassembled WGS sequence"/>
</dbReference>
<evidence type="ECO:0000259" key="4">
    <source>
        <dbReference type="Pfam" id="PF00177"/>
    </source>
</evidence>
<dbReference type="InterPro" id="IPR023798">
    <property type="entry name" value="Ribosomal_uS7_dom"/>
</dbReference>